<dbReference type="OrthoDB" id="414698at2759"/>
<dbReference type="STRING" id="1263082.A0A068S0Y4"/>
<reference evidence="9" key="1">
    <citation type="submission" date="2013-08" db="EMBL/GenBank/DDBJ databases">
        <title>Gene expansion shapes genome architecture in the human pathogen Lichtheimia corymbifera: an evolutionary genomics analysis in the ancient terrestrial Mucorales (Mucoromycotina).</title>
        <authorList>
            <person name="Schwartze V.U."/>
            <person name="Winter S."/>
            <person name="Shelest E."/>
            <person name="Marcet-Houben M."/>
            <person name="Horn F."/>
            <person name="Wehner S."/>
            <person name="Hoffmann K."/>
            <person name="Riege K."/>
            <person name="Sammeth M."/>
            <person name="Nowrousian M."/>
            <person name="Valiante V."/>
            <person name="Linde J."/>
            <person name="Jacobsen I.D."/>
            <person name="Marz M."/>
            <person name="Brakhage A.A."/>
            <person name="Gabaldon T."/>
            <person name="Bocker S."/>
            <person name="Voigt K."/>
        </authorList>
    </citation>
    <scope>NUCLEOTIDE SEQUENCE [LARGE SCALE GENOMIC DNA]</scope>
    <source>
        <strain evidence="9">FSU 9682</strain>
    </source>
</reference>
<dbReference type="EC" id="1.5.1.3" evidence="2"/>
<evidence type="ECO:0000313" key="10">
    <source>
        <dbReference type="Proteomes" id="UP000027586"/>
    </source>
</evidence>
<keyword evidence="6" id="KW-0560">Oxidoreductase</keyword>
<evidence type="ECO:0000256" key="5">
    <source>
        <dbReference type="ARBA" id="ARBA00022857"/>
    </source>
</evidence>
<organism evidence="9 10">
    <name type="scientific">Lichtheimia corymbifera JMRC:FSU:9682</name>
    <dbReference type="NCBI Taxonomy" id="1263082"/>
    <lineage>
        <taxon>Eukaryota</taxon>
        <taxon>Fungi</taxon>
        <taxon>Fungi incertae sedis</taxon>
        <taxon>Mucoromycota</taxon>
        <taxon>Mucoromycotina</taxon>
        <taxon>Mucoromycetes</taxon>
        <taxon>Mucorales</taxon>
        <taxon>Lichtheimiaceae</taxon>
        <taxon>Lichtheimia</taxon>
    </lineage>
</organism>
<dbReference type="InterPro" id="IPR024072">
    <property type="entry name" value="DHFR-like_dom_sf"/>
</dbReference>
<dbReference type="Proteomes" id="UP000027586">
    <property type="component" value="Unassembled WGS sequence"/>
</dbReference>
<feature type="chain" id="PRO_5001652846" description="Dihydrofolate reductase" evidence="7">
    <location>
        <begin position="19"/>
        <end position="206"/>
    </location>
</feature>
<evidence type="ECO:0000256" key="6">
    <source>
        <dbReference type="ARBA" id="ARBA00023002"/>
    </source>
</evidence>
<comment type="caution">
    <text evidence="9">The sequence shown here is derived from an EMBL/GenBank/DDBJ whole genome shotgun (WGS) entry which is preliminary data.</text>
</comment>
<keyword evidence="5" id="KW-0521">NADP</keyword>
<dbReference type="SUPFAM" id="SSF53597">
    <property type="entry name" value="Dihydrofolate reductase-like"/>
    <property type="match status" value="1"/>
</dbReference>
<dbReference type="GO" id="GO:0046655">
    <property type="term" value="P:folic acid metabolic process"/>
    <property type="evidence" value="ECO:0007669"/>
    <property type="project" value="TreeGrafter"/>
</dbReference>
<sequence>MTIGPVVLMAAALADTWGIGFDQALPWSIPADFQYLMEVTTKDYHTKSNDNDKRQWQNVVVMGRLSFEARPLCMTPFPKCYNIIISRNAKYNCHQKGPFPHVSLATSIEEALEQADTLKKEQEARIFVLGGGQIYDQSMPLCTHILLTRVYASKAIQCDAFMSPIDENLFQRAPHEDLEAFVQQPVPRGIQTHHDLSYEFILYVRK</sequence>
<dbReference type="EMBL" id="CBTN010000033">
    <property type="protein sequence ID" value="CDH55929.1"/>
    <property type="molecule type" value="Genomic_DNA"/>
</dbReference>
<dbReference type="GO" id="GO:0046654">
    <property type="term" value="P:tetrahydrofolate biosynthetic process"/>
    <property type="evidence" value="ECO:0007669"/>
    <property type="project" value="InterPro"/>
</dbReference>
<evidence type="ECO:0000256" key="4">
    <source>
        <dbReference type="ARBA" id="ARBA00022563"/>
    </source>
</evidence>
<keyword evidence="7" id="KW-0732">Signal</keyword>
<dbReference type="PRINTS" id="PR00070">
    <property type="entry name" value="DHFR"/>
</dbReference>
<keyword evidence="4" id="KW-0554">One-carbon metabolism</keyword>
<accession>A0A068S0Y4</accession>
<dbReference type="GO" id="GO:0004146">
    <property type="term" value="F:dihydrofolate reductase activity"/>
    <property type="evidence" value="ECO:0007669"/>
    <property type="project" value="UniProtKB-EC"/>
</dbReference>
<dbReference type="PROSITE" id="PS51330">
    <property type="entry name" value="DHFR_2"/>
    <property type="match status" value="1"/>
</dbReference>
<protein>
    <recommendedName>
        <fullName evidence="3">Dihydrofolate reductase</fullName>
        <ecNumber evidence="2">1.5.1.3</ecNumber>
    </recommendedName>
</protein>
<dbReference type="GO" id="GO:0005739">
    <property type="term" value="C:mitochondrion"/>
    <property type="evidence" value="ECO:0007669"/>
    <property type="project" value="TreeGrafter"/>
</dbReference>
<dbReference type="GO" id="GO:0006730">
    <property type="term" value="P:one-carbon metabolic process"/>
    <property type="evidence" value="ECO:0007669"/>
    <property type="project" value="UniProtKB-KW"/>
</dbReference>
<keyword evidence="10" id="KW-1185">Reference proteome</keyword>
<evidence type="ECO:0000313" key="9">
    <source>
        <dbReference type="EMBL" id="CDH55929.1"/>
    </source>
</evidence>
<proteinExistence type="predicted"/>
<evidence type="ECO:0000256" key="1">
    <source>
        <dbReference type="ARBA" id="ARBA00004903"/>
    </source>
</evidence>
<comment type="pathway">
    <text evidence="1">Cofactor biosynthesis; tetrahydrofolate biosynthesis; 5,6,7,8-tetrahydrofolate from 7,8-dihydrofolate: step 1/1.</text>
</comment>
<evidence type="ECO:0000259" key="8">
    <source>
        <dbReference type="PROSITE" id="PS51330"/>
    </source>
</evidence>
<dbReference type="InterPro" id="IPR001796">
    <property type="entry name" value="DHFR_dom"/>
</dbReference>
<gene>
    <name evidence="9" type="ORF">LCOR_07023.1</name>
</gene>
<dbReference type="Gene3D" id="3.40.430.10">
    <property type="entry name" value="Dihydrofolate Reductase, subunit A"/>
    <property type="match status" value="1"/>
</dbReference>
<dbReference type="VEuPathDB" id="FungiDB:LCOR_07023.1"/>
<dbReference type="Pfam" id="PF00186">
    <property type="entry name" value="DHFR_1"/>
    <property type="match status" value="1"/>
</dbReference>
<dbReference type="GO" id="GO:0050661">
    <property type="term" value="F:NADP binding"/>
    <property type="evidence" value="ECO:0007669"/>
    <property type="project" value="InterPro"/>
</dbReference>
<evidence type="ECO:0000256" key="3">
    <source>
        <dbReference type="ARBA" id="ARBA00018886"/>
    </source>
</evidence>
<dbReference type="PANTHER" id="PTHR48069:SF3">
    <property type="entry name" value="DIHYDROFOLATE REDUCTASE"/>
    <property type="match status" value="1"/>
</dbReference>
<dbReference type="InterPro" id="IPR012259">
    <property type="entry name" value="DHFR"/>
</dbReference>
<name>A0A068S0Y4_9FUNG</name>
<dbReference type="AlphaFoldDB" id="A0A068S0Y4"/>
<dbReference type="GO" id="GO:0046452">
    <property type="term" value="P:dihydrofolate metabolic process"/>
    <property type="evidence" value="ECO:0007669"/>
    <property type="project" value="TreeGrafter"/>
</dbReference>
<evidence type="ECO:0000256" key="2">
    <source>
        <dbReference type="ARBA" id="ARBA00012856"/>
    </source>
</evidence>
<evidence type="ECO:0000256" key="7">
    <source>
        <dbReference type="SAM" id="SignalP"/>
    </source>
</evidence>
<dbReference type="CDD" id="cd00209">
    <property type="entry name" value="DHFR"/>
    <property type="match status" value="1"/>
</dbReference>
<feature type="domain" description="DHFR" evidence="8">
    <location>
        <begin position="5"/>
        <end position="205"/>
    </location>
</feature>
<dbReference type="PANTHER" id="PTHR48069">
    <property type="entry name" value="DIHYDROFOLATE REDUCTASE"/>
    <property type="match status" value="1"/>
</dbReference>
<feature type="signal peptide" evidence="7">
    <location>
        <begin position="1"/>
        <end position="18"/>
    </location>
</feature>